<evidence type="ECO:0000259" key="10">
    <source>
        <dbReference type="SMART" id="SM00387"/>
    </source>
</evidence>
<reference evidence="11 12" key="1">
    <citation type="submission" date="2020-07" db="EMBL/GenBank/DDBJ databases">
        <title>Sequencing the genomes of 1000 actinobacteria strains.</title>
        <authorList>
            <person name="Klenk H.-P."/>
        </authorList>
    </citation>
    <scope>NUCLEOTIDE SEQUENCE [LARGE SCALE GENOMIC DNA]</scope>
    <source>
        <strain evidence="11 12">DSM 17380</strain>
    </source>
</reference>
<keyword evidence="6 11" id="KW-0418">Kinase</keyword>
<feature type="transmembrane region" description="Helical" evidence="9">
    <location>
        <begin position="26"/>
        <end position="45"/>
    </location>
</feature>
<dbReference type="PANTHER" id="PTHR24421:SF10">
    <property type="entry name" value="NITRATE_NITRITE SENSOR PROTEIN NARQ"/>
    <property type="match status" value="1"/>
</dbReference>
<dbReference type="GO" id="GO:0005524">
    <property type="term" value="F:ATP binding"/>
    <property type="evidence" value="ECO:0007669"/>
    <property type="project" value="UniProtKB-KW"/>
</dbReference>
<dbReference type="InterPro" id="IPR050482">
    <property type="entry name" value="Sensor_HK_TwoCompSys"/>
</dbReference>
<organism evidence="11 12">
    <name type="scientific">Leucobacter aridicollis</name>
    <dbReference type="NCBI Taxonomy" id="283878"/>
    <lineage>
        <taxon>Bacteria</taxon>
        <taxon>Bacillati</taxon>
        <taxon>Actinomycetota</taxon>
        <taxon>Actinomycetes</taxon>
        <taxon>Micrococcales</taxon>
        <taxon>Microbacteriaceae</taxon>
        <taxon>Leucobacter</taxon>
    </lineage>
</organism>
<feature type="transmembrane region" description="Helical" evidence="9">
    <location>
        <begin position="115"/>
        <end position="139"/>
    </location>
</feature>
<evidence type="ECO:0000256" key="5">
    <source>
        <dbReference type="ARBA" id="ARBA00022741"/>
    </source>
</evidence>
<comment type="catalytic activity">
    <reaction evidence="1">
        <text>ATP + protein L-histidine = ADP + protein N-phospho-L-histidine.</text>
        <dbReference type="EC" id="2.7.13.3"/>
    </reaction>
</comment>
<keyword evidence="8" id="KW-0902">Two-component regulatory system</keyword>
<keyword evidence="9" id="KW-1133">Transmembrane helix</keyword>
<dbReference type="GO" id="GO:0000155">
    <property type="term" value="F:phosphorelay sensor kinase activity"/>
    <property type="evidence" value="ECO:0007669"/>
    <property type="project" value="InterPro"/>
</dbReference>
<evidence type="ECO:0000256" key="1">
    <source>
        <dbReference type="ARBA" id="ARBA00000085"/>
    </source>
</evidence>
<evidence type="ECO:0000256" key="2">
    <source>
        <dbReference type="ARBA" id="ARBA00012438"/>
    </source>
</evidence>
<dbReference type="EC" id="2.7.13.3" evidence="2"/>
<proteinExistence type="predicted"/>
<dbReference type="Gene3D" id="1.20.5.1930">
    <property type="match status" value="1"/>
</dbReference>
<dbReference type="InterPro" id="IPR036890">
    <property type="entry name" value="HATPase_C_sf"/>
</dbReference>
<dbReference type="Pfam" id="PF07730">
    <property type="entry name" value="HisKA_3"/>
    <property type="match status" value="1"/>
</dbReference>
<dbReference type="SMART" id="SM00387">
    <property type="entry name" value="HATPase_c"/>
    <property type="match status" value="1"/>
</dbReference>
<dbReference type="PANTHER" id="PTHR24421">
    <property type="entry name" value="NITRATE/NITRITE SENSOR PROTEIN NARX-RELATED"/>
    <property type="match status" value="1"/>
</dbReference>
<keyword evidence="9" id="KW-0472">Membrane</keyword>
<dbReference type="EMBL" id="JACCBD010000001">
    <property type="protein sequence ID" value="NYD27662.1"/>
    <property type="molecule type" value="Genomic_DNA"/>
</dbReference>
<comment type="caution">
    <text evidence="11">The sequence shown here is derived from an EMBL/GenBank/DDBJ whole genome shotgun (WGS) entry which is preliminary data.</text>
</comment>
<evidence type="ECO:0000256" key="4">
    <source>
        <dbReference type="ARBA" id="ARBA00022679"/>
    </source>
</evidence>
<dbReference type="GO" id="GO:0016020">
    <property type="term" value="C:membrane"/>
    <property type="evidence" value="ECO:0007669"/>
    <property type="project" value="InterPro"/>
</dbReference>
<dbReference type="InterPro" id="IPR003594">
    <property type="entry name" value="HATPase_dom"/>
</dbReference>
<feature type="transmembrane region" description="Helical" evidence="9">
    <location>
        <begin position="52"/>
        <end position="68"/>
    </location>
</feature>
<protein>
    <recommendedName>
        <fullName evidence="2">histidine kinase</fullName>
        <ecNumber evidence="2">2.7.13.3</ecNumber>
    </recommendedName>
</protein>
<dbReference type="SUPFAM" id="SSF55874">
    <property type="entry name" value="ATPase domain of HSP90 chaperone/DNA topoisomerase II/histidine kinase"/>
    <property type="match status" value="1"/>
</dbReference>
<evidence type="ECO:0000313" key="11">
    <source>
        <dbReference type="EMBL" id="NYD27662.1"/>
    </source>
</evidence>
<evidence type="ECO:0000256" key="6">
    <source>
        <dbReference type="ARBA" id="ARBA00022777"/>
    </source>
</evidence>
<keyword evidence="7" id="KW-0067">ATP-binding</keyword>
<keyword evidence="4" id="KW-0808">Transferase</keyword>
<evidence type="ECO:0000313" key="12">
    <source>
        <dbReference type="Proteomes" id="UP000586095"/>
    </source>
</evidence>
<dbReference type="AlphaFoldDB" id="A0A852RLX4"/>
<feature type="transmembrane region" description="Helical" evidence="9">
    <location>
        <begin position="145"/>
        <end position="162"/>
    </location>
</feature>
<name>A0A852RLX4_9MICO</name>
<keyword evidence="5" id="KW-0547">Nucleotide-binding</keyword>
<feature type="domain" description="Histidine kinase/HSP90-like ATPase" evidence="10">
    <location>
        <begin position="297"/>
        <end position="396"/>
    </location>
</feature>
<dbReference type="InterPro" id="IPR011712">
    <property type="entry name" value="Sig_transdc_His_kin_sub3_dim/P"/>
</dbReference>
<accession>A0A852RLX4</accession>
<dbReference type="Pfam" id="PF02518">
    <property type="entry name" value="HATPase_c"/>
    <property type="match status" value="1"/>
</dbReference>
<gene>
    <name evidence="11" type="ORF">BJ960_002465</name>
</gene>
<dbReference type="GO" id="GO:0046983">
    <property type="term" value="F:protein dimerization activity"/>
    <property type="evidence" value="ECO:0007669"/>
    <property type="project" value="InterPro"/>
</dbReference>
<dbReference type="Proteomes" id="UP000586095">
    <property type="component" value="Unassembled WGS sequence"/>
</dbReference>
<keyword evidence="9" id="KW-0812">Transmembrane</keyword>
<dbReference type="CDD" id="cd16917">
    <property type="entry name" value="HATPase_UhpB-NarQ-NarX-like"/>
    <property type="match status" value="1"/>
</dbReference>
<keyword evidence="12" id="KW-1185">Reference proteome</keyword>
<evidence type="ECO:0000256" key="7">
    <source>
        <dbReference type="ARBA" id="ARBA00022840"/>
    </source>
</evidence>
<sequence length="397" mass="42009">MLDRPDLSLQQGRSRVARWFAARPRVADVAVILACSAPPAAALILEPRHPVWLGWACVVVVAIVFWWRRSHPLPVLLIVAGVASLNPVYAASLAGPTTEIIFGLFALASRVRLRTALIGAAAAALIVLGVSWAAMWIGIRATPPIAGLQPFAVAALAAGVAVRTARGRRETLEQVVALREERAAGAERARITAEMHDVVAHSVTVMVALAGGAAAGWEKHPERARAALDQLGEVGAGALEEMQRILHVLRDSDPDLVETLETAGHTAPTLDGLVEVFRRTGVPVTLDVNTELPADPGLRTAVHRIVRESLTNVLRHGVDVTYVEVRVAVTDSELVVTVTDNCRGGANPNIGVGAGVGLTALRERARAFGGELTAAPLPGAHAGWQTRAVLPVQLRRS</sequence>
<evidence type="ECO:0000256" key="3">
    <source>
        <dbReference type="ARBA" id="ARBA00022553"/>
    </source>
</evidence>
<evidence type="ECO:0000256" key="9">
    <source>
        <dbReference type="SAM" id="Phobius"/>
    </source>
</evidence>
<dbReference type="Gene3D" id="3.30.565.10">
    <property type="entry name" value="Histidine kinase-like ATPase, C-terminal domain"/>
    <property type="match status" value="1"/>
</dbReference>
<feature type="transmembrane region" description="Helical" evidence="9">
    <location>
        <begin position="88"/>
        <end position="108"/>
    </location>
</feature>
<keyword evidence="3" id="KW-0597">Phosphoprotein</keyword>
<evidence type="ECO:0000256" key="8">
    <source>
        <dbReference type="ARBA" id="ARBA00023012"/>
    </source>
</evidence>